<dbReference type="EMBL" id="QHHQ01000010">
    <property type="protein sequence ID" value="RAH96976.1"/>
    <property type="molecule type" value="Genomic_DNA"/>
</dbReference>
<feature type="transmembrane region" description="Helical" evidence="4">
    <location>
        <begin position="170"/>
        <end position="190"/>
    </location>
</feature>
<sequence length="402" mass="41689">MQPEDRLARRNALVLALAQALGGALTSITIALGGLVGVTLLGQSTHLATLPVSLMIVGTACGTIPAAMLMGRVGRRAGFMTGALTASIGGFIAFTAIMTGLFPLYCVGTFFGGFSFAFVQQYRFAAAEGATPGFRPKAISYVLAGGLLAGIIGPQTVIATRDLFAPTAFAGAYLAQAVLALFSIAVLAFYRGPLRAPESAEAAAGRPLRQILAEPKVQLAILVAVVSYGVMSLMMTAAPLAMLGCGFGTDDAAFGIQWHVIAMFAPSFFTGNLISRYGAEIIATIGLALLAFAGATALMGLELFHFYGALILLGLGWNFGFIGGTAMLTQAQRPEERARTQAANDFIVFGMVALASLSSGVLFQTAGWSPINWVLLGLVACPLVVMGIAGYVSQIRQADKLA</sequence>
<gene>
    <name evidence="5" type="ORF">DLJ53_30325</name>
</gene>
<reference evidence="5 6" key="1">
    <citation type="submission" date="2018-05" db="EMBL/GenBank/DDBJ databases">
        <title>Acuticoccus sediminis sp. nov., isolated from deep-sea sediment of Indian Ocean.</title>
        <authorList>
            <person name="Liu X."/>
            <person name="Lai Q."/>
            <person name="Du Y."/>
            <person name="Sun F."/>
            <person name="Zhang X."/>
            <person name="Wang S."/>
            <person name="Shao Z."/>
        </authorList>
    </citation>
    <scope>NUCLEOTIDE SEQUENCE [LARGE SCALE GENOMIC DNA]</scope>
    <source>
        <strain evidence="5 6">PTG4-2</strain>
    </source>
</reference>
<dbReference type="OrthoDB" id="8558006at2"/>
<feature type="transmembrane region" description="Helical" evidence="4">
    <location>
        <begin position="139"/>
        <end position="158"/>
    </location>
</feature>
<evidence type="ECO:0000313" key="5">
    <source>
        <dbReference type="EMBL" id="RAH96976.1"/>
    </source>
</evidence>
<keyword evidence="2 4" id="KW-1133">Transmembrane helix</keyword>
<dbReference type="GO" id="GO:0022857">
    <property type="term" value="F:transmembrane transporter activity"/>
    <property type="evidence" value="ECO:0007669"/>
    <property type="project" value="InterPro"/>
</dbReference>
<dbReference type="AlphaFoldDB" id="A0A8B2NL49"/>
<feature type="transmembrane region" description="Helical" evidence="4">
    <location>
        <begin position="219"/>
        <end position="244"/>
    </location>
</feature>
<feature type="transmembrane region" description="Helical" evidence="4">
    <location>
        <begin position="48"/>
        <end position="70"/>
    </location>
</feature>
<dbReference type="Gene3D" id="1.20.1250.20">
    <property type="entry name" value="MFS general substrate transporter like domains"/>
    <property type="match status" value="1"/>
</dbReference>
<dbReference type="RefSeq" id="WP_111352084.1">
    <property type="nucleotide sequence ID" value="NZ_JAIWKD010000010.1"/>
</dbReference>
<feature type="transmembrane region" description="Helical" evidence="4">
    <location>
        <begin position="371"/>
        <end position="392"/>
    </location>
</feature>
<dbReference type="InterPro" id="IPR036259">
    <property type="entry name" value="MFS_trans_sf"/>
</dbReference>
<evidence type="ECO:0000256" key="4">
    <source>
        <dbReference type="SAM" id="Phobius"/>
    </source>
</evidence>
<keyword evidence="6" id="KW-1185">Reference proteome</keyword>
<feature type="transmembrane region" description="Helical" evidence="4">
    <location>
        <begin position="77"/>
        <end position="96"/>
    </location>
</feature>
<dbReference type="Proteomes" id="UP000249590">
    <property type="component" value="Unassembled WGS sequence"/>
</dbReference>
<dbReference type="InterPro" id="IPR011701">
    <property type="entry name" value="MFS"/>
</dbReference>
<feature type="transmembrane region" description="Helical" evidence="4">
    <location>
        <begin position="256"/>
        <end position="274"/>
    </location>
</feature>
<dbReference type="SUPFAM" id="SSF103473">
    <property type="entry name" value="MFS general substrate transporter"/>
    <property type="match status" value="1"/>
</dbReference>
<organism evidence="5 6">
    <name type="scientific">Acuticoccus sediminis</name>
    <dbReference type="NCBI Taxonomy" id="2184697"/>
    <lineage>
        <taxon>Bacteria</taxon>
        <taxon>Pseudomonadati</taxon>
        <taxon>Pseudomonadota</taxon>
        <taxon>Alphaproteobacteria</taxon>
        <taxon>Hyphomicrobiales</taxon>
        <taxon>Amorphaceae</taxon>
        <taxon>Acuticoccus</taxon>
    </lineage>
</organism>
<dbReference type="PANTHER" id="PTHR23534:SF1">
    <property type="entry name" value="MAJOR FACILITATOR SUPERFAMILY PROTEIN"/>
    <property type="match status" value="1"/>
</dbReference>
<protein>
    <submittedName>
        <fullName evidence="5">MFS transporter</fullName>
    </submittedName>
</protein>
<feature type="transmembrane region" description="Helical" evidence="4">
    <location>
        <begin position="306"/>
        <end position="326"/>
    </location>
</feature>
<feature type="transmembrane region" description="Helical" evidence="4">
    <location>
        <begin position="281"/>
        <end position="300"/>
    </location>
</feature>
<keyword evidence="3 4" id="KW-0472">Membrane</keyword>
<dbReference type="PANTHER" id="PTHR23534">
    <property type="entry name" value="MFS PERMEASE"/>
    <property type="match status" value="1"/>
</dbReference>
<evidence type="ECO:0000313" key="6">
    <source>
        <dbReference type="Proteomes" id="UP000249590"/>
    </source>
</evidence>
<keyword evidence="1 4" id="KW-0812">Transmembrane</keyword>
<accession>A0A8B2NL49</accession>
<name>A0A8B2NL49_9HYPH</name>
<evidence type="ECO:0000256" key="3">
    <source>
        <dbReference type="ARBA" id="ARBA00023136"/>
    </source>
</evidence>
<dbReference type="Pfam" id="PF07690">
    <property type="entry name" value="MFS_1"/>
    <property type="match status" value="1"/>
</dbReference>
<feature type="transmembrane region" description="Helical" evidence="4">
    <location>
        <begin position="346"/>
        <end position="365"/>
    </location>
</feature>
<proteinExistence type="predicted"/>
<comment type="caution">
    <text evidence="5">The sequence shown here is derived from an EMBL/GenBank/DDBJ whole genome shotgun (WGS) entry which is preliminary data.</text>
</comment>
<feature type="transmembrane region" description="Helical" evidence="4">
    <location>
        <begin position="12"/>
        <end position="36"/>
    </location>
</feature>
<evidence type="ECO:0000256" key="1">
    <source>
        <dbReference type="ARBA" id="ARBA00022692"/>
    </source>
</evidence>
<feature type="transmembrane region" description="Helical" evidence="4">
    <location>
        <begin position="102"/>
        <end position="119"/>
    </location>
</feature>
<evidence type="ECO:0000256" key="2">
    <source>
        <dbReference type="ARBA" id="ARBA00022989"/>
    </source>
</evidence>